<evidence type="ECO:0000313" key="1">
    <source>
        <dbReference type="EMBL" id="SHN02736.1"/>
    </source>
</evidence>
<keyword evidence="2" id="KW-1185">Reference proteome</keyword>
<dbReference type="RefSeq" id="WP_073291620.1">
    <property type="nucleotide sequence ID" value="NZ_FRCP01000028.1"/>
</dbReference>
<evidence type="ECO:0000313" key="2">
    <source>
        <dbReference type="Proteomes" id="UP000184038"/>
    </source>
</evidence>
<dbReference type="AlphaFoldDB" id="A0A1M7NGF4"/>
<sequence>MKRCDCDERIGIEIKSWNLFQELKMFFEEQVNKGIFLEVLVEAPYFQGYNLEPEEVKEEYKWYADKWYKCNECGTLWEIKYPDFPAKGFVRKFEAGKYQVKE</sequence>
<organism evidence="1 2">
    <name type="scientific">Anaerosporobacter mobilis DSM 15930</name>
    <dbReference type="NCBI Taxonomy" id="1120996"/>
    <lineage>
        <taxon>Bacteria</taxon>
        <taxon>Bacillati</taxon>
        <taxon>Bacillota</taxon>
        <taxon>Clostridia</taxon>
        <taxon>Lachnospirales</taxon>
        <taxon>Lachnospiraceae</taxon>
        <taxon>Anaerosporobacter</taxon>
    </lineage>
</organism>
<accession>A0A1M7NGF4</accession>
<proteinExistence type="predicted"/>
<gene>
    <name evidence="1" type="ORF">SAMN02746066_04474</name>
</gene>
<reference evidence="1 2" key="1">
    <citation type="submission" date="2016-11" db="EMBL/GenBank/DDBJ databases">
        <authorList>
            <person name="Jaros S."/>
            <person name="Januszkiewicz K."/>
            <person name="Wedrychowicz H."/>
        </authorList>
    </citation>
    <scope>NUCLEOTIDE SEQUENCE [LARGE SCALE GENOMIC DNA]</scope>
    <source>
        <strain evidence="1 2">DSM 15930</strain>
    </source>
</reference>
<protein>
    <submittedName>
        <fullName evidence="1">Uncharacterized protein</fullName>
    </submittedName>
</protein>
<dbReference type="OrthoDB" id="2578197at2"/>
<name>A0A1M7NGF4_9FIRM</name>
<dbReference type="EMBL" id="FRCP01000028">
    <property type="protein sequence ID" value="SHN02736.1"/>
    <property type="molecule type" value="Genomic_DNA"/>
</dbReference>
<dbReference type="Proteomes" id="UP000184038">
    <property type="component" value="Unassembled WGS sequence"/>
</dbReference>